<dbReference type="GO" id="GO:0098968">
    <property type="term" value="P:neurotransmitter receptor transport postsynaptic membrane to endosome"/>
    <property type="evidence" value="ECO:0007669"/>
    <property type="project" value="TreeGrafter"/>
</dbReference>
<dbReference type="Gene3D" id="2.30.42.10">
    <property type="match status" value="1"/>
</dbReference>
<dbReference type="Pfam" id="PF00595">
    <property type="entry name" value="PDZ"/>
    <property type="match status" value="1"/>
</dbReference>
<dbReference type="SMART" id="SM00228">
    <property type="entry name" value="PDZ"/>
    <property type="match status" value="1"/>
</dbReference>
<evidence type="ECO:0000259" key="1">
    <source>
        <dbReference type="PROSITE" id="PS50106"/>
    </source>
</evidence>
<protein>
    <recommendedName>
        <fullName evidence="1">PDZ domain-containing protein</fullName>
    </recommendedName>
</protein>
<organism evidence="2 4">
    <name type="scientific">Didymodactylos carnosus</name>
    <dbReference type="NCBI Taxonomy" id="1234261"/>
    <lineage>
        <taxon>Eukaryota</taxon>
        <taxon>Metazoa</taxon>
        <taxon>Spiralia</taxon>
        <taxon>Gnathifera</taxon>
        <taxon>Rotifera</taxon>
        <taxon>Eurotatoria</taxon>
        <taxon>Bdelloidea</taxon>
        <taxon>Philodinida</taxon>
        <taxon>Philodinidae</taxon>
        <taxon>Didymodactylos</taxon>
    </lineage>
</organism>
<gene>
    <name evidence="2" type="ORF">OVA965_LOCUS20258</name>
    <name evidence="3" type="ORF">TMI583_LOCUS20579</name>
</gene>
<dbReference type="Proteomes" id="UP000682733">
    <property type="component" value="Unassembled WGS sequence"/>
</dbReference>
<dbReference type="EMBL" id="CAJOBA010017975">
    <property type="protein sequence ID" value="CAF3897863.1"/>
    <property type="molecule type" value="Genomic_DNA"/>
</dbReference>
<dbReference type="Proteomes" id="UP000677228">
    <property type="component" value="Unassembled WGS sequence"/>
</dbReference>
<dbReference type="GO" id="GO:0098887">
    <property type="term" value="P:neurotransmitter receptor transport, endosome to postsynaptic membrane"/>
    <property type="evidence" value="ECO:0007669"/>
    <property type="project" value="TreeGrafter"/>
</dbReference>
<dbReference type="GO" id="GO:0098609">
    <property type="term" value="P:cell-cell adhesion"/>
    <property type="evidence" value="ECO:0007669"/>
    <property type="project" value="TreeGrafter"/>
</dbReference>
<dbReference type="EMBL" id="CAJNOK010010704">
    <property type="protein sequence ID" value="CAF1122642.1"/>
    <property type="molecule type" value="Genomic_DNA"/>
</dbReference>
<dbReference type="InterPro" id="IPR001478">
    <property type="entry name" value="PDZ"/>
</dbReference>
<dbReference type="AlphaFoldDB" id="A0A8S2E3B0"/>
<feature type="domain" description="PDZ" evidence="1">
    <location>
        <begin position="107"/>
        <end position="166"/>
    </location>
</feature>
<evidence type="ECO:0000313" key="3">
    <source>
        <dbReference type="EMBL" id="CAF3897863.1"/>
    </source>
</evidence>
<name>A0A8S2E3B0_9BILA</name>
<proteinExistence type="predicted"/>
<dbReference type="InterPro" id="IPR050614">
    <property type="entry name" value="Synaptic_Scaffolding_LAP-MAGUK"/>
</dbReference>
<dbReference type="GO" id="GO:0016323">
    <property type="term" value="C:basolateral plasma membrane"/>
    <property type="evidence" value="ECO:0007669"/>
    <property type="project" value="TreeGrafter"/>
</dbReference>
<dbReference type="GO" id="GO:0014069">
    <property type="term" value="C:postsynaptic density"/>
    <property type="evidence" value="ECO:0007669"/>
    <property type="project" value="TreeGrafter"/>
</dbReference>
<dbReference type="PROSITE" id="PS50106">
    <property type="entry name" value="PDZ"/>
    <property type="match status" value="1"/>
</dbReference>
<dbReference type="SUPFAM" id="SSF50156">
    <property type="entry name" value="PDZ domain-like"/>
    <property type="match status" value="1"/>
</dbReference>
<dbReference type="GO" id="GO:0045211">
    <property type="term" value="C:postsynaptic membrane"/>
    <property type="evidence" value="ECO:0007669"/>
    <property type="project" value="TreeGrafter"/>
</dbReference>
<dbReference type="InterPro" id="IPR036034">
    <property type="entry name" value="PDZ_sf"/>
</dbReference>
<evidence type="ECO:0000313" key="2">
    <source>
        <dbReference type="EMBL" id="CAF1122642.1"/>
    </source>
</evidence>
<comment type="caution">
    <text evidence="2">The sequence shown here is derived from an EMBL/GenBank/DDBJ whole genome shotgun (WGS) entry which is preliminary data.</text>
</comment>
<dbReference type="GO" id="GO:0043113">
    <property type="term" value="P:receptor clustering"/>
    <property type="evidence" value="ECO:0007669"/>
    <property type="project" value="TreeGrafter"/>
</dbReference>
<dbReference type="PANTHER" id="PTHR23119:SF50">
    <property type="entry name" value="PDZ DOMAIN-CONTAINING PROTEIN"/>
    <property type="match status" value="1"/>
</dbReference>
<dbReference type="GO" id="GO:0045197">
    <property type="term" value="P:establishment or maintenance of epithelial cell apical/basal polarity"/>
    <property type="evidence" value="ECO:0007669"/>
    <property type="project" value="TreeGrafter"/>
</dbReference>
<dbReference type="GO" id="GO:0005912">
    <property type="term" value="C:adherens junction"/>
    <property type="evidence" value="ECO:0007669"/>
    <property type="project" value="TreeGrafter"/>
</dbReference>
<reference evidence="2" key="1">
    <citation type="submission" date="2021-02" db="EMBL/GenBank/DDBJ databases">
        <authorList>
            <person name="Nowell W R."/>
        </authorList>
    </citation>
    <scope>NUCLEOTIDE SEQUENCE</scope>
</reference>
<accession>A0A8S2E3B0</accession>
<dbReference type="GO" id="GO:0019901">
    <property type="term" value="F:protein kinase binding"/>
    <property type="evidence" value="ECO:0007669"/>
    <property type="project" value="TreeGrafter"/>
</dbReference>
<sequence>MALNNKDMEQQQPLALAFTNLNQHKDVEQQQPSSIVSTDLCQHKENVTLLPKDDNCCDNECCIEKVRLEDLSTRSTDFAEHVLLHTQVAIFLSDGGADTPFIKNNPSIIVIQIVENGLAHRDKQLKLYDVILRVNDNDFTNIKHQTAIDTLKTSGNKVRLLIHRLSPPFSEEIELEQFEKLGISIAGGIGNGYFTR</sequence>
<evidence type="ECO:0000313" key="4">
    <source>
        <dbReference type="Proteomes" id="UP000677228"/>
    </source>
</evidence>
<dbReference type="PANTHER" id="PTHR23119">
    <property type="entry name" value="DISCS LARGE"/>
    <property type="match status" value="1"/>
</dbReference>